<feature type="region of interest" description="Disordered" evidence="14">
    <location>
        <begin position="1"/>
        <end position="23"/>
    </location>
</feature>
<evidence type="ECO:0000256" key="4">
    <source>
        <dbReference type="ARBA" id="ARBA00022475"/>
    </source>
</evidence>
<evidence type="ECO:0000313" key="16">
    <source>
        <dbReference type="EMBL" id="KAL3791997.1"/>
    </source>
</evidence>
<gene>
    <name evidence="16" type="ORF">HJC23_011126</name>
</gene>
<dbReference type="PANTHER" id="PTHR12424:SF19">
    <property type="entry name" value="INTEGRASE ZINC-BINDING DOMAIN-CONTAINING PROTEIN"/>
    <property type="match status" value="1"/>
</dbReference>
<feature type="region of interest" description="Disordered" evidence="14">
    <location>
        <begin position="227"/>
        <end position="258"/>
    </location>
</feature>
<dbReference type="PANTHER" id="PTHR12424">
    <property type="entry name" value="TWEETY-RELATED"/>
    <property type="match status" value="1"/>
</dbReference>
<dbReference type="Proteomes" id="UP001516023">
    <property type="component" value="Unassembled WGS sequence"/>
</dbReference>
<keyword evidence="6 15" id="KW-1133">Transmembrane helix</keyword>
<feature type="compositionally biased region" description="Acidic residues" evidence="14">
    <location>
        <begin position="573"/>
        <end position="583"/>
    </location>
</feature>
<sequence length="1107" mass="126780">MFGDRRFKSPISDTIESEQKSDSPNLQLRTLTLQTGTRSCGRSKPRSDERKNHLELCRGHQQQISVTKNKEHSLYLESIHTLTSSLSIGPLQLKHAMAPYEITNSSAATFRPESYQEPGVLNFIHNLPRYGFGNNVVDFLKGRGKEFLCQGVGLDVIMMRDALFRLTQIAFCSGFLCQQSRRSRVVISSCVLLLFFLLWCLVLLLFKLYLPSSFLSGYIEPPDDSAFHDQPRGKIRQEDDEETSSTHSSGERSDDMDDMSIDSTIFWKDPLQCYGEELTMAVIAREQKNDEELTMNKQRYPEEFSTTTNGRITLVTSPDRDSSQDGEDAALFRVYIPRSLRLRLLRTYHDCIVHPDDVSNPQTMIYEFFTWNGIRRDVRRYLQRYRASMERGNNSALALVEHDDDDADSVDSSDPITLDVIAYEQAADYDLQRMMAKAPTVFSTATNGSIQLVTARGKDKKYRIVIPRKLQPKVLKTYHDCLVNPTPENNFEKVLYVHFTWNGIHGDVAEYVRQGGLTEEMMERDPEAFARREERRRRRERRTDEVGSRKKKRRSLSPKERLRKADEIRIENGDDESDIEESEASTKPIGLDEIAREQKKDKELRQLKKEEPFVFSTVRYGNTLLTTAQNFRDNKYRIVIPRSLQGRMLLTYKECLLNPTPERNFDTLLYNHFTWNGIHDDVDYFVKSHGRVPKKDDENKPGRIRRIARQTMVRQRRKERNHADDAAYEEFEEEYDKFERKVRRIRIVFLLSGFLMIISSILFLEQGVKRVFNSLNDSRDGLQLTKNVLNQGLIVSREYLDTQADIQEKAKQIGIYNTSQWCSADVANEFAIEIRDKTYEVGIKLRDTALKVESEVKGIQSDINGMLAKVDTVDDTLNEINMYMTIAKVIVVFIDVIVLCLMLAFTLGTNTDGNSFFVPSLVVLLILFWCFTTLSLIGAMAGSDYCSMPDENTVNILVINQSKFSPLMFLLLTYYITGCLPERMPLKLEELATAIKTIGESVQNITGEVSNAIEQSNLAEQCGGDGPSKLIGLLGLADTTVQGVFKTLWGVKEVMECQNFNPIYTIFVYDALCNSGVAGLSWVFFTSLSMAVFSMLMITFRVAVIQF</sequence>
<keyword evidence="9" id="KW-0869">Chloride channel</keyword>
<name>A0ABD3PVH1_9STRA</name>
<evidence type="ECO:0000256" key="6">
    <source>
        <dbReference type="ARBA" id="ARBA00022989"/>
    </source>
</evidence>
<accession>A0ABD3PVH1</accession>
<feature type="transmembrane region" description="Helical" evidence="15">
    <location>
        <begin position="745"/>
        <end position="764"/>
    </location>
</feature>
<feature type="transmembrane region" description="Helical" evidence="15">
    <location>
        <begin position="917"/>
        <end position="942"/>
    </location>
</feature>
<keyword evidence="3" id="KW-0813">Transport</keyword>
<evidence type="ECO:0000256" key="7">
    <source>
        <dbReference type="ARBA" id="ARBA00023065"/>
    </source>
</evidence>
<comment type="caution">
    <text evidence="16">The sequence shown here is derived from an EMBL/GenBank/DDBJ whole genome shotgun (WGS) entry which is preliminary data.</text>
</comment>
<feature type="compositionally biased region" description="Basic and acidic residues" evidence="14">
    <location>
        <begin position="522"/>
        <end position="533"/>
    </location>
</feature>
<keyword evidence="7" id="KW-0406">Ion transport</keyword>
<feature type="region of interest" description="Disordered" evidence="14">
    <location>
        <begin position="522"/>
        <end position="593"/>
    </location>
</feature>
<feature type="transmembrane region" description="Helical" evidence="15">
    <location>
        <begin position="1082"/>
        <end position="1104"/>
    </location>
</feature>
<dbReference type="InterPro" id="IPR006990">
    <property type="entry name" value="Tweety"/>
</dbReference>
<evidence type="ECO:0000256" key="11">
    <source>
        <dbReference type="ARBA" id="ARBA00023214"/>
    </source>
</evidence>
<evidence type="ECO:0000256" key="9">
    <source>
        <dbReference type="ARBA" id="ARBA00023173"/>
    </source>
</evidence>
<evidence type="ECO:0000256" key="3">
    <source>
        <dbReference type="ARBA" id="ARBA00022448"/>
    </source>
</evidence>
<protein>
    <submittedName>
        <fullName evidence="16">Uncharacterized protein</fullName>
    </submittedName>
</protein>
<dbReference type="GO" id="GO:0005886">
    <property type="term" value="C:plasma membrane"/>
    <property type="evidence" value="ECO:0007669"/>
    <property type="project" value="UniProtKB-SubCell"/>
</dbReference>
<keyword evidence="10" id="KW-0325">Glycoprotein</keyword>
<evidence type="ECO:0000256" key="12">
    <source>
        <dbReference type="ARBA" id="ARBA00023303"/>
    </source>
</evidence>
<evidence type="ECO:0000256" key="13">
    <source>
        <dbReference type="SAM" id="Coils"/>
    </source>
</evidence>
<keyword evidence="5 15" id="KW-0812">Transmembrane</keyword>
<evidence type="ECO:0000256" key="10">
    <source>
        <dbReference type="ARBA" id="ARBA00023180"/>
    </source>
</evidence>
<keyword evidence="4" id="KW-1003">Cell membrane</keyword>
<comment type="subcellular location">
    <subcellularLocation>
        <location evidence="1">Cell membrane</location>
        <topology evidence="1">Multi-pass membrane protein</topology>
    </subcellularLocation>
</comment>
<dbReference type="Pfam" id="PF04906">
    <property type="entry name" value="Tweety"/>
    <property type="match status" value="1"/>
</dbReference>
<feature type="transmembrane region" description="Helical" evidence="15">
    <location>
        <begin position="185"/>
        <end position="206"/>
    </location>
</feature>
<keyword evidence="17" id="KW-1185">Reference proteome</keyword>
<feature type="compositionally biased region" description="Basic and acidic residues" evidence="14">
    <location>
        <begin position="557"/>
        <end position="572"/>
    </location>
</feature>
<evidence type="ECO:0000313" key="17">
    <source>
        <dbReference type="Proteomes" id="UP001516023"/>
    </source>
</evidence>
<keyword evidence="8 15" id="KW-0472">Membrane</keyword>
<feature type="transmembrane region" description="Helical" evidence="15">
    <location>
        <begin position="954"/>
        <end position="976"/>
    </location>
</feature>
<reference evidence="16 17" key="1">
    <citation type="journal article" date="2020" name="G3 (Bethesda)">
        <title>Improved Reference Genome for Cyclotella cryptica CCMP332, a Model for Cell Wall Morphogenesis, Salinity Adaptation, and Lipid Production in Diatoms (Bacillariophyta).</title>
        <authorList>
            <person name="Roberts W.R."/>
            <person name="Downey K.M."/>
            <person name="Ruck E.C."/>
            <person name="Traller J.C."/>
            <person name="Alverson A.J."/>
        </authorList>
    </citation>
    <scope>NUCLEOTIDE SEQUENCE [LARGE SCALE GENOMIC DNA]</scope>
    <source>
        <strain evidence="16 17">CCMP332</strain>
    </source>
</reference>
<evidence type="ECO:0000256" key="15">
    <source>
        <dbReference type="SAM" id="Phobius"/>
    </source>
</evidence>
<feature type="compositionally biased region" description="Basic and acidic residues" evidence="14">
    <location>
        <begin position="227"/>
        <end position="237"/>
    </location>
</feature>
<dbReference type="AlphaFoldDB" id="A0ABD3PVH1"/>
<keyword evidence="11" id="KW-0868">Chloride</keyword>
<keyword evidence="12" id="KW-0407">Ion channel</keyword>
<organism evidence="16 17">
    <name type="scientific">Cyclotella cryptica</name>
    <dbReference type="NCBI Taxonomy" id="29204"/>
    <lineage>
        <taxon>Eukaryota</taxon>
        <taxon>Sar</taxon>
        <taxon>Stramenopiles</taxon>
        <taxon>Ochrophyta</taxon>
        <taxon>Bacillariophyta</taxon>
        <taxon>Coscinodiscophyceae</taxon>
        <taxon>Thalassiosirophycidae</taxon>
        <taxon>Stephanodiscales</taxon>
        <taxon>Stephanodiscaceae</taxon>
        <taxon>Cyclotella</taxon>
    </lineage>
</organism>
<feature type="transmembrane region" description="Helical" evidence="15">
    <location>
        <begin position="886"/>
        <end position="905"/>
    </location>
</feature>
<dbReference type="GO" id="GO:0034707">
    <property type="term" value="C:chloride channel complex"/>
    <property type="evidence" value="ECO:0007669"/>
    <property type="project" value="UniProtKB-KW"/>
</dbReference>
<dbReference type="GO" id="GO:0005254">
    <property type="term" value="F:chloride channel activity"/>
    <property type="evidence" value="ECO:0007669"/>
    <property type="project" value="UniProtKB-KW"/>
</dbReference>
<evidence type="ECO:0000256" key="2">
    <source>
        <dbReference type="ARBA" id="ARBA00009849"/>
    </source>
</evidence>
<dbReference type="EMBL" id="JABMIG020000107">
    <property type="protein sequence ID" value="KAL3791997.1"/>
    <property type="molecule type" value="Genomic_DNA"/>
</dbReference>
<feature type="coiled-coil region" evidence="13">
    <location>
        <begin position="721"/>
        <end position="748"/>
    </location>
</feature>
<proteinExistence type="inferred from homology"/>
<comment type="similarity">
    <text evidence="2">Belongs to the tweety family.</text>
</comment>
<evidence type="ECO:0000256" key="5">
    <source>
        <dbReference type="ARBA" id="ARBA00022692"/>
    </source>
</evidence>
<evidence type="ECO:0000256" key="14">
    <source>
        <dbReference type="SAM" id="MobiDB-lite"/>
    </source>
</evidence>
<evidence type="ECO:0000256" key="8">
    <source>
        <dbReference type="ARBA" id="ARBA00023136"/>
    </source>
</evidence>
<evidence type="ECO:0000256" key="1">
    <source>
        <dbReference type="ARBA" id="ARBA00004651"/>
    </source>
</evidence>
<keyword evidence="13" id="KW-0175">Coiled coil</keyword>